<dbReference type="Proteomes" id="UP000516148">
    <property type="component" value="Chromosome"/>
</dbReference>
<evidence type="ECO:0000259" key="3">
    <source>
        <dbReference type="Pfam" id="PF00496"/>
    </source>
</evidence>
<comment type="similarity">
    <text evidence="2">Belongs to the bacterial solute-binding protein 5 family.</text>
</comment>
<dbReference type="Gene3D" id="3.10.105.10">
    <property type="entry name" value="Dipeptide-binding Protein, Domain 3"/>
    <property type="match status" value="1"/>
</dbReference>
<comment type="subcellular location">
    <subcellularLocation>
        <location evidence="1">Periplasm</location>
    </subcellularLocation>
</comment>
<dbReference type="AlphaFoldDB" id="A0A7H0LL02"/>
<name>A0A7H0LL02_9SPHN</name>
<dbReference type="InterPro" id="IPR000914">
    <property type="entry name" value="SBP_5_dom"/>
</dbReference>
<feature type="domain" description="Solute-binding protein family 5" evidence="3">
    <location>
        <begin position="70"/>
        <end position="379"/>
    </location>
</feature>
<gene>
    <name evidence="4" type="ORF">H3Z74_03715</name>
</gene>
<dbReference type="PANTHER" id="PTHR30290">
    <property type="entry name" value="PERIPLASMIC BINDING COMPONENT OF ABC TRANSPORTER"/>
    <property type="match status" value="1"/>
</dbReference>
<dbReference type="KEGG" id="spap:H3Z74_03715"/>
<reference evidence="4 5" key="1">
    <citation type="submission" date="2020-09" db="EMBL/GenBank/DDBJ databases">
        <title>Sphingomonas sp., a new species isolated from pork steak.</title>
        <authorList>
            <person name="Heidler von Heilborn D."/>
        </authorList>
    </citation>
    <scope>NUCLEOTIDE SEQUENCE [LARGE SCALE GENOMIC DNA]</scope>
    <source>
        <strain evidence="5">S8-3T</strain>
    </source>
</reference>
<dbReference type="GO" id="GO:0015833">
    <property type="term" value="P:peptide transport"/>
    <property type="evidence" value="ECO:0007669"/>
    <property type="project" value="TreeGrafter"/>
</dbReference>
<dbReference type="InterPro" id="IPR039424">
    <property type="entry name" value="SBP_5"/>
</dbReference>
<dbReference type="GO" id="GO:1904680">
    <property type="term" value="F:peptide transmembrane transporter activity"/>
    <property type="evidence" value="ECO:0007669"/>
    <property type="project" value="TreeGrafter"/>
</dbReference>
<evidence type="ECO:0000313" key="4">
    <source>
        <dbReference type="EMBL" id="QNQ10355.1"/>
    </source>
</evidence>
<dbReference type="EMBL" id="CP061038">
    <property type="protein sequence ID" value="QNQ10355.1"/>
    <property type="molecule type" value="Genomic_DNA"/>
</dbReference>
<protein>
    <submittedName>
        <fullName evidence="4">ABC transporter substrate-binding protein</fullName>
    </submittedName>
</protein>
<dbReference type="SUPFAM" id="SSF53850">
    <property type="entry name" value="Periplasmic binding protein-like II"/>
    <property type="match status" value="1"/>
</dbReference>
<keyword evidence="5" id="KW-1185">Reference proteome</keyword>
<dbReference type="Pfam" id="PF00496">
    <property type="entry name" value="SBP_bac_5"/>
    <property type="match status" value="1"/>
</dbReference>
<evidence type="ECO:0000313" key="5">
    <source>
        <dbReference type="Proteomes" id="UP000516148"/>
    </source>
</evidence>
<sequence length="487" mass="52084">MMRCTLLVLIAAVLVLGGCNRRSDAGPVIVSAIGTPPRLGDPSRGGQDLPSRLLIDSAAQGLVRFDAAGQIEPGIAERWIVIDDGMSYIFRLRDAEWSDGRQVTAEDVVAVLNRQIARGSRNPLLPFLSAIDEVVEMTPEVIEVRLKRPRPDLLKLFAQPELAVFRTRPPGGSGPFRVTATGKRDVTLHPAFDPSRSPDDDIAEPGPAANVQLIGERAARAILRFAARDSDLVSGGTFVDWPLLSFANVAPANRRLDPAAGLFGLVVADRSGFLGEARNRLAIAGAIDRNAVLAAFTSDWAPASQLLPEQLDSAAPPAIADWAAMAAADRFSSARARVAEWRAANAGPLRLRVAVPAGPGAAILYAMIATNLHSVGIDTARVALDADADLRLIDAVAPYDSARWYLATACAPCGDEARTAIEAAREAPDALSRARRLAEADVALAADGGFIPIARPLRWSLVALRLRQWQGNSRAWHPLNHLRNDTN</sequence>
<dbReference type="PROSITE" id="PS51257">
    <property type="entry name" value="PROKAR_LIPOPROTEIN"/>
    <property type="match status" value="1"/>
</dbReference>
<evidence type="ECO:0000256" key="1">
    <source>
        <dbReference type="ARBA" id="ARBA00004418"/>
    </source>
</evidence>
<organism evidence="4 5">
    <name type="scientific">Sphingomonas alpina</name>
    <dbReference type="NCBI Taxonomy" id="653931"/>
    <lineage>
        <taxon>Bacteria</taxon>
        <taxon>Pseudomonadati</taxon>
        <taxon>Pseudomonadota</taxon>
        <taxon>Alphaproteobacteria</taxon>
        <taxon>Sphingomonadales</taxon>
        <taxon>Sphingomonadaceae</taxon>
        <taxon>Sphingomonas</taxon>
    </lineage>
</organism>
<dbReference type="Gene3D" id="3.40.190.10">
    <property type="entry name" value="Periplasmic binding protein-like II"/>
    <property type="match status" value="1"/>
</dbReference>
<evidence type="ECO:0000256" key="2">
    <source>
        <dbReference type="ARBA" id="ARBA00005695"/>
    </source>
</evidence>
<accession>A0A7H0LL02</accession>
<proteinExistence type="inferred from homology"/>